<evidence type="ECO:0000313" key="2">
    <source>
        <dbReference type="Proteomes" id="UP001595378"/>
    </source>
</evidence>
<organism evidence="1 2">
    <name type="scientific">Alteraurantiacibacter lauratis</name>
    <dbReference type="NCBI Taxonomy" id="2054627"/>
    <lineage>
        <taxon>Bacteria</taxon>
        <taxon>Pseudomonadati</taxon>
        <taxon>Pseudomonadota</taxon>
        <taxon>Alphaproteobacteria</taxon>
        <taxon>Sphingomonadales</taxon>
        <taxon>Erythrobacteraceae</taxon>
        <taxon>Alteraurantiacibacter</taxon>
    </lineage>
</organism>
<evidence type="ECO:0000313" key="1">
    <source>
        <dbReference type="EMBL" id="MFC3100223.1"/>
    </source>
</evidence>
<dbReference type="EMBL" id="JBHRSU010000004">
    <property type="protein sequence ID" value="MFC3100223.1"/>
    <property type="molecule type" value="Genomic_DNA"/>
</dbReference>
<sequence length="376" mass="41584">MDRRLAGLIAGGQDDLSAYLGNDATARLVWSRIRTHGIALALLEMAPVVHAWPRSILSSLRDEARLQALWELSHRNCLLAVLARLDAAGVECLVLKGTALAYLVYDQPAMRRRGDSDILVRESSLQATRAVLADMGLVRTQDATFGQESWVYDTGIGFVHCIDLHWEVVAAPFLRRLLDVEECFASATPLPRLAASARTTSPALLFLRGVVNQALHRTNGYLVDDQMMFEDGRLIWLLDAHLLALRYTPADWEQIARIGVERGLAPICAKVLRHAQQALGTPLPETVMARLEAEPQANPVTSYLELGSGTARLRDDLGASRDLASRVRLLLAHAFPPRNFMQGRYPGKAHWPLGLLYLHRLFAGLWSLLVQQGKAG</sequence>
<accession>A0ABV7EBY9</accession>
<proteinExistence type="predicted"/>
<name>A0ABV7EBY9_9SPHN</name>
<gene>
    <name evidence="1" type="ORF">ACFODK_04885</name>
</gene>
<dbReference type="InterPro" id="IPR039498">
    <property type="entry name" value="NTP_transf_5"/>
</dbReference>
<reference evidence="2" key="1">
    <citation type="journal article" date="2019" name="Int. J. Syst. Evol. Microbiol.">
        <title>The Global Catalogue of Microorganisms (GCM) 10K type strain sequencing project: providing services to taxonomists for standard genome sequencing and annotation.</title>
        <authorList>
            <consortium name="The Broad Institute Genomics Platform"/>
            <consortium name="The Broad Institute Genome Sequencing Center for Infectious Disease"/>
            <person name="Wu L."/>
            <person name="Ma J."/>
        </authorList>
    </citation>
    <scope>NUCLEOTIDE SEQUENCE [LARGE SCALE GENOMIC DNA]</scope>
    <source>
        <strain evidence="2">KCTC 52606</strain>
    </source>
</reference>
<comment type="caution">
    <text evidence="1">The sequence shown here is derived from an EMBL/GenBank/DDBJ whole genome shotgun (WGS) entry which is preliminary data.</text>
</comment>
<dbReference type="Proteomes" id="UP001595378">
    <property type="component" value="Unassembled WGS sequence"/>
</dbReference>
<protein>
    <submittedName>
        <fullName evidence="1">Nucleotidyltransferase family protein</fullName>
    </submittedName>
</protein>
<dbReference type="RefSeq" id="WP_336918017.1">
    <property type="nucleotide sequence ID" value="NZ_JBANRN010000003.1"/>
</dbReference>
<dbReference type="Pfam" id="PF14907">
    <property type="entry name" value="NTP_transf_5"/>
    <property type="match status" value="1"/>
</dbReference>
<dbReference type="Gene3D" id="3.30.460.40">
    <property type="match status" value="1"/>
</dbReference>
<keyword evidence="2" id="KW-1185">Reference proteome</keyword>